<gene>
    <name evidence="6" type="ORF">EFD62_05850</name>
</gene>
<accession>A0A4Q0I9Y4</accession>
<dbReference type="PANTHER" id="PTHR30627:SF24">
    <property type="entry name" value="PENICILLIN-BINDING PROTEIN 4B"/>
    <property type="match status" value="1"/>
</dbReference>
<dbReference type="Pfam" id="PF00905">
    <property type="entry name" value="Transpeptidase"/>
    <property type="match status" value="1"/>
</dbReference>
<dbReference type="SUPFAM" id="SSF56601">
    <property type="entry name" value="beta-lactamase/transpeptidase-like"/>
    <property type="match status" value="1"/>
</dbReference>
<dbReference type="SUPFAM" id="SSF56519">
    <property type="entry name" value="Penicillin binding protein dimerisation domain"/>
    <property type="match status" value="1"/>
</dbReference>
<comment type="similarity">
    <text evidence="2">Belongs to the transpeptidase family.</text>
</comment>
<dbReference type="Proteomes" id="UP000289166">
    <property type="component" value="Unassembled WGS sequence"/>
</dbReference>
<dbReference type="InterPro" id="IPR005311">
    <property type="entry name" value="PBP_dimer"/>
</dbReference>
<dbReference type="GO" id="GO:0016740">
    <property type="term" value="F:transferase activity"/>
    <property type="evidence" value="ECO:0007669"/>
    <property type="project" value="UniProtKB-KW"/>
</dbReference>
<evidence type="ECO:0000256" key="3">
    <source>
        <dbReference type="ARBA" id="ARBA00023136"/>
    </source>
</evidence>
<evidence type="ECO:0000256" key="2">
    <source>
        <dbReference type="ARBA" id="ARBA00007171"/>
    </source>
</evidence>
<dbReference type="InterPro" id="IPR050515">
    <property type="entry name" value="Beta-lactam/transpept"/>
</dbReference>
<evidence type="ECO:0000256" key="1">
    <source>
        <dbReference type="ARBA" id="ARBA00004370"/>
    </source>
</evidence>
<protein>
    <submittedName>
        <fullName evidence="6">Peptidoglycan glycosyltransferase</fullName>
    </submittedName>
</protein>
<feature type="domain" description="Penicillin-binding protein transpeptidase" evidence="4">
    <location>
        <begin position="234"/>
        <end position="543"/>
    </location>
</feature>
<proteinExistence type="inferred from homology"/>
<dbReference type="Gene3D" id="3.90.1310.10">
    <property type="entry name" value="Penicillin-binding protein 2a (Domain 2)"/>
    <property type="match status" value="1"/>
</dbReference>
<name>A0A4Q0I9Y4_9FIRM</name>
<dbReference type="GO" id="GO:0005886">
    <property type="term" value="C:plasma membrane"/>
    <property type="evidence" value="ECO:0007669"/>
    <property type="project" value="TreeGrafter"/>
</dbReference>
<evidence type="ECO:0000259" key="4">
    <source>
        <dbReference type="Pfam" id="PF00905"/>
    </source>
</evidence>
<dbReference type="AlphaFoldDB" id="A0A4Q0I9Y4"/>
<evidence type="ECO:0000259" key="5">
    <source>
        <dbReference type="Pfam" id="PF03717"/>
    </source>
</evidence>
<dbReference type="OrthoDB" id="2985542at2"/>
<comment type="subcellular location">
    <subcellularLocation>
        <location evidence="1">Membrane</location>
    </subcellularLocation>
</comment>
<dbReference type="EMBL" id="RLII01000004">
    <property type="protein sequence ID" value="RXE59832.1"/>
    <property type="molecule type" value="Genomic_DNA"/>
</dbReference>
<evidence type="ECO:0000313" key="6">
    <source>
        <dbReference type="EMBL" id="RXE59832.1"/>
    </source>
</evidence>
<dbReference type="GO" id="GO:0008658">
    <property type="term" value="F:penicillin binding"/>
    <property type="evidence" value="ECO:0007669"/>
    <property type="project" value="InterPro"/>
</dbReference>
<feature type="domain" description="Penicillin-binding protein dimerisation" evidence="5">
    <location>
        <begin position="49"/>
        <end position="191"/>
    </location>
</feature>
<dbReference type="InterPro" id="IPR001460">
    <property type="entry name" value="PCN-bd_Tpept"/>
</dbReference>
<comment type="caution">
    <text evidence="6">The sequence shown here is derived from an EMBL/GenBank/DDBJ whole genome shotgun (WGS) entry which is preliminary data.</text>
</comment>
<dbReference type="PANTHER" id="PTHR30627">
    <property type="entry name" value="PEPTIDOGLYCAN D,D-TRANSPEPTIDASE"/>
    <property type="match status" value="1"/>
</dbReference>
<sequence length="551" mass="60961">MFIKRNKILLTVFTLSIMLLILRVVYIQLILGEKLFIQATAQKVSNLPIDVPRGDILDRNLIPLTSRKKKIDVVIQPLYLKDNDSDLLNISNILELNFNEINRQVQICKEPIKIRADESKKDLLIKERVHGISFIYSLERYDDNTPAKHVLGYLNKIDMTGETGLEKAYENYLKQDSKSSVGVITDAKDNPLKGFGYRFINSGEKNEKLNVKLTIDYNIQKTAEDVMDRYNLKGAVVIEEVKSGDIVAMVSKPDYNPNEVEKYLESRDKELFNRAVASYNLGSIFKIIDLASAYSKNIDPSMYYYCPGYVVLGDKEFRCSAFGRGGHGLIDLHEAFASSCNPYFIELGIRVGPKNIIDTASKFGFGRITGIDAQGVEESAGNLPTPDSFTYGDTANISIGQGDVLATPLQVADMVATIANGGIKNEVNIVDSLVDSKGNTVKVIKKNKGERIIDKEVCDKIKQLMEEVTVSGTGTRANLSEYGGAGGKTGSAETGQYINGEKVVHAWFAGYFPRLDPKYSVSVFIEDGKSGGTIAAPVFEEIAKTILKKGF</sequence>
<keyword evidence="3" id="KW-0472">Membrane</keyword>
<dbReference type="Pfam" id="PF03717">
    <property type="entry name" value="PBP_dimer"/>
    <property type="match status" value="1"/>
</dbReference>
<organism evidence="6 7">
    <name type="scientific">Acetivibrio mesophilus</name>
    <dbReference type="NCBI Taxonomy" id="2487273"/>
    <lineage>
        <taxon>Bacteria</taxon>
        <taxon>Bacillati</taxon>
        <taxon>Bacillota</taxon>
        <taxon>Clostridia</taxon>
        <taxon>Eubacteriales</taxon>
        <taxon>Oscillospiraceae</taxon>
        <taxon>Acetivibrio</taxon>
    </lineage>
</organism>
<dbReference type="Gene3D" id="3.40.710.10">
    <property type="entry name" value="DD-peptidase/beta-lactamase superfamily"/>
    <property type="match status" value="1"/>
</dbReference>
<evidence type="ECO:0000313" key="7">
    <source>
        <dbReference type="Proteomes" id="UP000289166"/>
    </source>
</evidence>
<dbReference type="RefSeq" id="WP_069193481.1">
    <property type="nucleotide sequence ID" value="NZ_RLII01000004.1"/>
</dbReference>
<keyword evidence="6" id="KW-0808">Transferase</keyword>
<dbReference type="GO" id="GO:0071555">
    <property type="term" value="P:cell wall organization"/>
    <property type="evidence" value="ECO:0007669"/>
    <property type="project" value="TreeGrafter"/>
</dbReference>
<dbReference type="InterPro" id="IPR036138">
    <property type="entry name" value="PBP_dimer_sf"/>
</dbReference>
<dbReference type="GO" id="GO:0071972">
    <property type="term" value="F:peptidoglycan L,D-transpeptidase activity"/>
    <property type="evidence" value="ECO:0007669"/>
    <property type="project" value="TreeGrafter"/>
</dbReference>
<dbReference type="InterPro" id="IPR012338">
    <property type="entry name" value="Beta-lactam/transpept-like"/>
</dbReference>
<reference evidence="7" key="1">
    <citation type="submission" date="2018-11" db="EMBL/GenBank/DDBJ databases">
        <title>Genome sequencing of a novel mesophilic and cellulolytic organism within the genus Hungateiclostridium.</title>
        <authorList>
            <person name="Rettenmaier R."/>
            <person name="Liebl W."/>
            <person name="Zverlov V."/>
        </authorList>
    </citation>
    <scope>NUCLEOTIDE SEQUENCE [LARGE SCALE GENOMIC DNA]</scope>
    <source>
        <strain evidence="7">N2K1</strain>
    </source>
</reference>
<keyword evidence="7" id="KW-1185">Reference proteome</keyword>